<proteinExistence type="predicted"/>
<evidence type="ECO:0000313" key="2">
    <source>
        <dbReference type="Proteomes" id="UP001531446"/>
    </source>
</evidence>
<protein>
    <submittedName>
        <fullName evidence="1">Uncharacterized protein</fullName>
    </submittedName>
</protein>
<name>A0ABM9HVL1_9VIRU</name>
<dbReference type="EMBL" id="OX365879">
    <property type="protein sequence ID" value="CAI4043413.1"/>
    <property type="molecule type" value="Genomic_DNA"/>
</dbReference>
<organism evidence="1 2">
    <name type="scientific">uncultured archaeal virus</name>
    <dbReference type="NCBI Taxonomy" id="1960247"/>
    <lineage>
        <taxon>Viruses</taxon>
        <taxon>environmental samples</taxon>
    </lineage>
</organism>
<gene>
    <name evidence="1" type="ORF">CTG158_LOCUS49</name>
</gene>
<sequence>MKFCEWCKLPITNPGHGNQRFHREGQGPNGQNCYKEHRRNYKRLKEQQRYHKYKSVTKEGSLGTGFLSQHSHSDFETEEHEILKELRRLRLPSHPKILSRVNSEGR</sequence>
<evidence type="ECO:0000313" key="1">
    <source>
        <dbReference type="EMBL" id="CAI4043413.1"/>
    </source>
</evidence>
<accession>A0ABM9HVL1</accession>
<reference evidence="1" key="1">
    <citation type="submission" date="2022-10" db="EMBL/GenBank/DDBJ databases">
        <authorList>
            <person name="Bize A."/>
        </authorList>
    </citation>
    <scope>NUCLEOTIDE SEQUENCE [LARGE SCALE GENOMIC DNA]</scope>
</reference>
<keyword evidence="2" id="KW-1185">Reference proteome</keyword>
<dbReference type="Proteomes" id="UP001531446">
    <property type="component" value="Segment"/>
</dbReference>